<name>A0A1I4NBW1_9BACI</name>
<evidence type="ECO:0000256" key="7">
    <source>
        <dbReference type="ARBA" id="ARBA00023136"/>
    </source>
</evidence>
<feature type="transmembrane region" description="Helical" evidence="8">
    <location>
        <begin position="360"/>
        <end position="382"/>
    </location>
</feature>
<evidence type="ECO:0000256" key="3">
    <source>
        <dbReference type="ARBA" id="ARBA00022475"/>
    </source>
</evidence>
<keyword evidence="6" id="KW-0406">Ion transport</keyword>
<accession>A0A1I4NBW1</accession>
<feature type="transmembrane region" description="Helical" evidence="8">
    <location>
        <begin position="322"/>
        <end position="340"/>
    </location>
</feature>
<feature type="transmembrane region" description="Helical" evidence="8">
    <location>
        <begin position="196"/>
        <end position="217"/>
    </location>
</feature>
<dbReference type="OrthoDB" id="9810952at2"/>
<feature type="transmembrane region" description="Helical" evidence="8">
    <location>
        <begin position="54"/>
        <end position="72"/>
    </location>
</feature>
<evidence type="ECO:0000256" key="5">
    <source>
        <dbReference type="ARBA" id="ARBA00022989"/>
    </source>
</evidence>
<feature type="transmembrane region" description="Helical" evidence="8">
    <location>
        <begin position="136"/>
        <end position="156"/>
    </location>
</feature>
<dbReference type="Proteomes" id="UP000198565">
    <property type="component" value="Unassembled WGS sequence"/>
</dbReference>
<evidence type="ECO:0000256" key="8">
    <source>
        <dbReference type="SAM" id="Phobius"/>
    </source>
</evidence>
<keyword evidence="7 8" id="KW-0472">Membrane</keyword>
<dbReference type="GO" id="GO:0005886">
    <property type="term" value="C:plasma membrane"/>
    <property type="evidence" value="ECO:0007669"/>
    <property type="project" value="UniProtKB-SubCell"/>
</dbReference>
<dbReference type="AlphaFoldDB" id="A0A1I4NBW1"/>
<evidence type="ECO:0000256" key="6">
    <source>
        <dbReference type="ARBA" id="ARBA00023065"/>
    </source>
</evidence>
<dbReference type="PANTHER" id="PTHR32024">
    <property type="entry name" value="TRK SYSTEM POTASSIUM UPTAKE PROTEIN TRKG-RELATED"/>
    <property type="match status" value="1"/>
</dbReference>
<keyword evidence="4 8" id="KW-0812">Transmembrane</keyword>
<keyword evidence="5 8" id="KW-1133">Transmembrane helix</keyword>
<feature type="transmembrane region" description="Helical" evidence="8">
    <location>
        <begin position="78"/>
        <end position="105"/>
    </location>
</feature>
<evidence type="ECO:0000313" key="10">
    <source>
        <dbReference type="Proteomes" id="UP000198565"/>
    </source>
</evidence>
<reference evidence="10" key="1">
    <citation type="submission" date="2016-10" db="EMBL/GenBank/DDBJ databases">
        <authorList>
            <person name="Varghese N."/>
            <person name="Submissions S."/>
        </authorList>
    </citation>
    <scope>NUCLEOTIDE SEQUENCE [LARGE SCALE GENOMIC DNA]</scope>
    <source>
        <strain evidence="10">CGMCC 1.4250</strain>
    </source>
</reference>
<dbReference type="STRING" id="334253.SAMN04487943_10896"/>
<keyword evidence="2" id="KW-0813">Transport</keyword>
<evidence type="ECO:0000256" key="2">
    <source>
        <dbReference type="ARBA" id="ARBA00022448"/>
    </source>
</evidence>
<proteinExistence type="predicted"/>
<dbReference type="RefSeq" id="WP_091484439.1">
    <property type="nucleotide sequence ID" value="NZ_FOTR01000008.1"/>
</dbReference>
<feature type="transmembrane region" description="Helical" evidence="8">
    <location>
        <begin position="296"/>
        <end position="315"/>
    </location>
</feature>
<dbReference type="Pfam" id="PF02386">
    <property type="entry name" value="TrkH"/>
    <property type="match status" value="1"/>
</dbReference>
<feature type="transmembrane region" description="Helical" evidence="8">
    <location>
        <begin position="389"/>
        <end position="407"/>
    </location>
</feature>
<keyword evidence="10" id="KW-1185">Reference proteome</keyword>
<dbReference type="GO" id="GO:0008324">
    <property type="term" value="F:monoatomic cation transmembrane transporter activity"/>
    <property type="evidence" value="ECO:0007669"/>
    <property type="project" value="InterPro"/>
</dbReference>
<keyword evidence="3" id="KW-1003">Cell membrane</keyword>
<dbReference type="GO" id="GO:0030001">
    <property type="term" value="P:metal ion transport"/>
    <property type="evidence" value="ECO:0007669"/>
    <property type="project" value="UniProtKB-ARBA"/>
</dbReference>
<sequence>MRKKLSVFYHKLSNLSGIHLIVLFYCSAALLSTLLLSIPFFYREGVEVSWLDSIFTAVSAISVTGLTVVSTADTFNTFGYFALAFVLQFGGIGIMTLGTFVYILLGKKIGIRTRRLIQIDQNRNTLAGLVQLMLKILRTVLAIELVGAIVLSIYYLKYFDSWQESIVQGVFAAVSATTNAGFDITGTSLEPFAHDYFVQFINILLLVLGAIGFPVLLEVQELLWGRYRDLKWKYQFSLFAKVTTVTFFILIVIGALGIFLFEHNHFLQDKSWHESLFYSLFQSVTTRNGGLATMDVAEFTTPTLLLLCALMFIGASPSSVGGGIRTTTFAIMMLAIFHYAKGHNTIKVFKREVDPDDVTRSFIVAITAIMLCGSAIVFLIWLEPLSNMAIVFEVFSAFGTTGLSLGITPDLSAIGKIVIILMMFIGRIGIFSFLFLIRGDDVHDRYHYPKEKMIIG</sequence>
<evidence type="ECO:0000256" key="4">
    <source>
        <dbReference type="ARBA" id="ARBA00022692"/>
    </source>
</evidence>
<evidence type="ECO:0000256" key="1">
    <source>
        <dbReference type="ARBA" id="ARBA00004651"/>
    </source>
</evidence>
<feature type="transmembrane region" description="Helical" evidence="8">
    <location>
        <begin position="413"/>
        <end position="437"/>
    </location>
</feature>
<dbReference type="PANTHER" id="PTHR32024:SF4">
    <property type="entry name" value="KTR SYSTEM POTASSIUM UPTAKE PROTEIN D"/>
    <property type="match status" value="1"/>
</dbReference>
<protein>
    <submittedName>
        <fullName evidence="9">Potassium uptake protein, TrkH family</fullName>
    </submittedName>
</protein>
<organism evidence="9 10">
    <name type="scientific">Gracilibacillus orientalis</name>
    <dbReference type="NCBI Taxonomy" id="334253"/>
    <lineage>
        <taxon>Bacteria</taxon>
        <taxon>Bacillati</taxon>
        <taxon>Bacillota</taxon>
        <taxon>Bacilli</taxon>
        <taxon>Bacillales</taxon>
        <taxon>Bacillaceae</taxon>
        <taxon>Gracilibacillus</taxon>
    </lineage>
</organism>
<comment type="subcellular location">
    <subcellularLocation>
        <location evidence="1">Cell membrane</location>
        <topology evidence="1">Multi-pass membrane protein</topology>
    </subcellularLocation>
</comment>
<dbReference type="InterPro" id="IPR003445">
    <property type="entry name" value="Cat_transpt"/>
</dbReference>
<feature type="transmembrane region" description="Helical" evidence="8">
    <location>
        <begin position="20"/>
        <end position="42"/>
    </location>
</feature>
<dbReference type="EMBL" id="FOTR01000008">
    <property type="protein sequence ID" value="SFM12866.1"/>
    <property type="molecule type" value="Genomic_DNA"/>
</dbReference>
<evidence type="ECO:0000313" key="9">
    <source>
        <dbReference type="EMBL" id="SFM12866.1"/>
    </source>
</evidence>
<gene>
    <name evidence="9" type="ORF">SAMN04487943_10896</name>
</gene>
<feature type="transmembrane region" description="Helical" evidence="8">
    <location>
        <begin position="238"/>
        <end position="261"/>
    </location>
</feature>